<dbReference type="eggNOG" id="ENOG502RXH2">
    <property type="taxonomic scope" value="Eukaryota"/>
</dbReference>
<dbReference type="InterPro" id="IPR014729">
    <property type="entry name" value="Rossmann-like_a/b/a_fold"/>
</dbReference>
<dbReference type="CDD" id="cd23659">
    <property type="entry name" value="USP_At3g01520-like"/>
    <property type="match status" value="1"/>
</dbReference>
<dbReference type="EMBL" id="KB870809">
    <property type="protein sequence ID" value="EOA24859.1"/>
    <property type="molecule type" value="Genomic_DNA"/>
</dbReference>
<feature type="domain" description="UspA" evidence="1">
    <location>
        <begin position="5"/>
        <end position="157"/>
    </location>
</feature>
<evidence type="ECO:0000313" key="3">
    <source>
        <dbReference type="Proteomes" id="UP000029121"/>
    </source>
</evidence>
<evidence type="ECO:0000259" key="1">
    <source>
        <dbReference type="Pfam" id="PF00582"/>
    </source>
</evidence>
<protein>
    <recommendedName>
        <fullName evidence="1">UspA domain-containing protein</fullName>
    </recommendedName>
</protein>
<proteinExistence type="predicted"/>
<gene>
    <name evidence="2" type="ORF">CARUB_v10018150mg</name>
</gene>
<sequence length="163" mass="18307">MPKDRKIGIAMDFSESSKNALQWAFDNLADKGDTLYIIHTLPIPDDESRNSLWFKSGSPLIPLVEFREPEIMEKYGVKTDIACLDILDTGSRQKEVNVVTKLYWGDAREKLVDAVKDLKLDSIVMGSRGLSALRRIIMGSVSSFVMQNAHCPVTIVKDNDSHH</sequence>
<dbReference type="SUPFAM" id="SSF52402">
    <property type="entry name" value="Adenine nucleotide alpha hydrolases-like"/>
    <property type="match status" value="1"/>
</dbReference>
<dbReference type="FunFam" id="3.40.50.620:FF:000206">
    <property type="entry name" value="Universal stress protein family protein"/>
    <property type="match status" value="1"/>
</dbReference>
<dbReference type="PRINTS" id="PR01438">
    <property type="entry name" value="UNVRSLSTRESS"/>
</dbReference>
<dbReference type="OrthoDB" id="843225at2759"/>
<name>R0H6E1_9BRAS</name>
<dbReference type="InterPro" id="IPR006016">
    <property type="entry name" value="UspA"/>
</dbReference>
<dbReference type="KEGG" id="crb:17885150"/>
<dbReference type="PANTHER" id="PTHR46100:SF2">
    <property type="entry name" value="OS05G0453700 PROTEIN"/>
    <property type="match status" value="1"/>
</dbReference>
<evidence type="ECO:0000313" key="2">
    <source>
        <dbReference type="EMBL" id="EOA24859.1"/>
    </source>
</evidence>
<dbReference type="PANTHER" id="PTHR46100">
    <property type="entry name" value="IMP2'P"/>
    <property type="match status" value="1"/>
</dbReference>
<dbReference type="InterPro" id="IPR006015">
    <property type="entry name" value="Universal_stress_UspA"/>
</dbReference>
<dbReference type="Proteomes" id="UP000029121">
    <property type="component" value="Unassembled WGS sequence"/>
</dbReference>
<dbReference type="Gene3D" id="3.40.50.620">
    <property type="entry name" value="HUPs"/>
    <property type="match status" value="1"/>
</dbReference>
<reference evidence="3" key="1">
    <citation type="journal article" date="2013" name="Nat. Genet.">
        <title>The Capsella rubella genome and the genomic consequences of rapid mating system evolution.</title>
        <authorList>
            <person name="Slotte T."/>
            <person name="Hazzouri K.M."/>
            <person name="Agren J.A."/>
            <person name="Koenig D."/>
            <person name="Maumus F."/>
            <person name="Guo Y.L."/>
            <person name="Steige K."/>
            <person name="Platts A.E."/>
            <person name="Escobar J.S."/>
            <person name="Newman L.K."/>
            <person name="Wang W."/>
            <person name="Mandakova T."/>
            <person name="Vello E."/>
            <person name="Smith L.M."/>
            <person name="Henz S.R."/>
            <person name="Steffen J."/>
            <person name="Takuno S."/>
            <person name="Brandvain Y."/>
            <person name="Coop G."/>
            <person name="Andolfatto P."/>
            <person name="Hu T.T."/>
            <person name="Blanchette M."/>
            <person name="Clark R.M."/>
            <person name="Quesneville H."/>
            <person name="Nordborg M."/>
            <person name="Gaut B.S."/>
            <person name="Lysak M.A."/>
            <person name="Jenkins J."/>
            <person name="Grimwood J."/>
            <person name="Chapman J."/>
            <person name="Prochnik S."/>
            <person name="Shu S."/>
            <person name="Rokhsar D."/>
            <person name="Schmutz J."/>
            <person name="Weigel D."/>
            <person name="Wright S.I."/>
        </authorList>
    </citation>
    <scope>NUCLEOTIDE SEQUENCE [LARGE SCALE GENOMIC DNA]</scope>
    <source>
        <strain evidence="3">cv. Monte Gargano</strain>
    </source>
</reference>
<dbReference type="STRING" id="81985.R0H6E1"/>
<organism evidence="2 3">
    <name type="scientific">Capsella rubella</name>
    <dbReference type="NCBI Taxonomy" id="81985"/>
    <lineage>
        <taxon>Eukaryota</taxon>
        <taxon>Viridiplantae</taxon>
        <taxon>Streptophyta</taxon>
        <taxon>Embryophyta</taxon>
        <taxon>Tracheophyta</taxon>
        <taxon>Spermatophyta</taxon>
        <taxon>Magnoliopsida</taxon>
        <taxon>eudicotyledons</taxon>
        <taxon>Gunneridae</taxon>
        <taxon>Pentapetalae</taxon>
        <taxon>rosids</taxon>
        <taxon>malvids</taxon>
        <taxon>Brassicales</taxon>
        <taxon>Brassicaceae</taxon>
        <taxon>Camelineae</taxon>
        <taxon>Capsella</taxon>
    </lineage>
</organism>
<dbReference type="Pfam" id="PF00582">
    <property type="entry name" value="Usp"/>
    <property type="match status" value="1"/>
</dbReference>
<dbReference type="AlphaFoldDB" id="R0H6E1"/>
<keyword evidence="3" id="KW-1185">Reference proteome</keyword>
<accession>R0H6E1</accession>